<dbReference type="SUPFAM" id="SSF46785">
    <property type="entry name" value="Winged helix' DNA-binding domain"/>
    <property type="match status" value="1"/>
</dbReference>
<sequence>MYDKWLNALAACSLFRGIELEELSSMLMCLKPKVEKYNKNEFIKIAGDEYEGLGIILSGSAAITKENSIGDRVIITVVKSGDMFGEMAAFSDQKKWPATVIAQEASQVMFMSSDIILGECPKLCRGHRFLIMNMLKIVSDKALLLNKKLDYLSIKSIRGRISSLLIDHYNKIGTLSFMMSLNRNEMADFLNVSRPALSRELCKLRDEGVLDFYKSSVVIKDIEALKLMAE</sequence>
<dbReference type="InterPro" id="IPR036390">
    <property type="entry name" value="WH_DNA-bd_sf"/>
</dbReference>
<dbReference type="PROSITE" id="PS50042">
    <property type="entry name" value="CNMP_BINDING_3"/>
    <property type="match status" value="1"/>
</dbReference>
<dbReference type="CDD" id="cd00038">
    <property type="entry name" value="CAP_ED"/>
    <property type="match status" value="1"/>
</dbReference>
<dbReference type="PANTHER" id="PTHR24567">
    <property type="entry name" value="CRP FAMILY TRANSCRIPTIONAL REGULATORY PROTEIN"/>
    <property type="match status" value="1"/>
</dbReference>
<name>A0A645B2H5_9ZZZZ</name>
<keyword evidence="3" id="KW-0804">Transcription</keyword>
<accession>A0A645B2H5</accession>
<evidence type="ECO:0000256" key="1">
    <source>
        <dbReference type="ARBA" id="ARBA00023015"/>
    </source>
</evidence>
<dbReference type="GO" id="GO:0005829">
    <property type="term" value="C:cytosol"/>
    <property type="evidence" value="ECO:0007669"/>
    <property type="project" value="TreeGrafter"/>
</dbReference>
<dbReference type="InterPro" id="IPR014710">
    <property type="entry name" value="RmlC-like_jellyroll"/>
</dbReference>
<organism evidence="6">
    <name type="scientific">bioreactor metagenome</name>
    <dbReference type="NCBI Taxonomy" id="1076179"/>
    <lineage>
        <taxon>unclassified sequences</taxon>
        <taxon>metagenomes</taxon>
        <taxon>ecological metagenomes</taxon>
    </lineage>
</organism>
<dbReference type="GO" id="GO:0003700">
    <property type="term" value="F:DNA-binding transcription factor activity"/>
    <property type="evidence" value="ECO:0007669"/>
    <property type="project" value="TreeGrafter"/>
</dbReference>
<evidence type="ECO:0000259" key="4">
    <source>
        <dbReference type="PROSITE" id="PS50042"/>
    </source>
</evidence>
<dbReference type="GO" id="GO:0003677">
    <property type="term" value="F:DNA binding"/>
    <property type="evidence" value="ECO:0007669"/>
    <property type="project" value="UniProtKB-KW"/>
</dbReference>
<dbReference type="InterPro" id="IPR050397">
    <property type="entry name" value="Env_Response_Regulators"/>
</dbReference>
<proteinExistence type="predicted"/>
<dbReference type="EMBL" id="VSSQ01017396">
    <property type="protein sequence ID" value="MPM59660.1"/>
    <property type="molecule type" value="Genomic_DNA"/>
</dbReference>
<dbReference type="Pfam" id="PF00027">
    <property type="entry name" value="cNMP_binding"/>
    <property type="match status" value="1"/>
</dbReference>
<feature type="domain" description="HTH crp-type" evidence="5">
    <location>
        <begin position="155"/>
        <end position="223"/>
    </location>
</feature>
<dbReference type="SMART" id="SM00100">
    <property type="entry name" value="cNMP"/>
    <property type="match status" value="1"/>
</dbReference>
<dbReference type="Gene3D" id="2.60.120.10">
    <property type="entry name" value="Jelly Rolls"/>
    <property type="match status" value="1"/>
</dbReference>
<dbReference type="PROSITE" id="PS51063">
    <property type="entry name" value="HTH_CRP_2"/>
    <property type="match status" value="1"/>
</dbReference>
<evidence type="ECO:0000256" key="2">
    <source>
        <dbReference type="ARBA" id="ARBA00023125"/>
    </source>
</evidence>
<keyword evidence="2" id="KW-0238">DNA-binding</keyword>
<comment type="caution">
    <text evidence="6">The sequence shown here is derived from an EMBL/GenBank/DDBJ whole genome shotgun (WGS) entry which is preliminary data.</text>
</comment>
<protein>
    <submittedName>
        <fullName evidence="6">Uncharacterized protein</fullName>
    </submittedName>
</protein>
<keyword evidence="1" id="KW-0805">Transcription regulation</keyword>
<evidence type="ECO:0000256" key="3">
    <source>
        <dbReference type="ARBA" id="ARBA00023163"/>
    </source>
</evidence>
<evidence type="ECO:0000313" key="6">
    <source>
        <dbReference type="EMBL" id="MPM59660.1"/>
    </source>
</evidence>
<dbReference type="SUPFAM" id="SSF51206">
    <property type="entry name" value="cAMP-binding domain-like"/>
    <property type="match status" value="1"/>
</dbReference>
<dbReference type="Pfam" id="PF13545">
    <property type="entry name" value="HTH_Crp_2"/>
    <property type="match status" value="1"/>
</dbReference>
<reference evidence="6" key="1">
    <citation type="submission" date="2019-08" db="EMBL/GenBank/DDBJ databases">
        <authorList>
            <person name="Kucharzyk K."/>
            <person name="Murdoch R.W."/>
            <person name="Higgins S."/>
            <person name="Loffler F."/>
        </authorList>
    </citation>
    <scope>NUCLEOTIDE SEQUENCE</scope>
</reference>
<dbReference type="InterPro" id="IPR000595">
    <property type="entry name" value="cNMP-bd_dom"/>
</dbReference>
<evidence type="ECO:0000259" key="5">
    <source>
        <dbReference type="PROSITE" id="PS51063"/>
    </source>
</evidence>
<dbReference type="InterPro" id="IPR012318">
    <property type="entry name" value="HTH_CRP"/>
</dbReference>
<dbReference type="InterPro" id="IPR018490">
    <property type="entry name" value="cNMP-bd_dom_sf"/>
</dbReference>
<dbReference type="PANTHER" id="PTHR24567:SF58">
    <property type="entry name" value="CYCLIC AMP-BINDING REGULATORY PROTEIN"/>
    <property type="match status" value="1"/>
</dbReference>
<gene>
    <name evidence="6" type="ORF">SDC9_106506</name>
</gene>
<dbReference type="AlphaFoldDB" id="A0A645B2H5"/>
<feature type="domain" description="Cyclic nucleotide-binding" evidence="4">
    <location>
        <begin position="14"/>
        <end position="112"/>
    </location>
</feature>